<sequence>MDFCLGSMKTENLDVRSAGEMAEMSPPQSARFLVLFDFDETMVSESSDDAVVRAAPGQALPAWLRAAFRPGRYNEHMQRILAYLWEQGVTEESIRREVERIPATPGLPALLDFLRSHRRDFECVVLSDANTYFIEAWLQRAGARQLFLEVFTNPASFDADGRLALLPFHSHGCPRCPENMCKQLVLQEYLLRRLRERGGDFQRVFYIGDGANDVCPSLVLREQDTALARRDFPMHRMLVDMRPGAFKASVVPWASGEDVVDCLRKFVEDR</sequence>
<evidence type="ECO:0000256" key="7">
    <source>
        <dbReference type="PIRSR" id="PIRSR031051-2"/>
    </source>
</evidence>
<evidence type="ECO:0000256" key="1">
    <source>
        <dbReference type="ARBA" id="ARBA00001946"/>
    </source>
</evidence>
<comment type="cofactor">
    <cofactor evidence="1 8">
        <name>Mg(2+)</name>
        <dbReference type="ChEBI" id="CHEBI:18420"/>
    </cofactor>
</comment>
<dbReference type="AlphaFoldDB" id="A0AAY4A1J8"/>
<proteinExistence type="inferred from homology"/>
<feature type="binding site" evidence="8">
    <location>
        <position position="209"/>
    </location>
    <ligand>
        <name>Mg(2+)</name>
        <dbReference type="ChEBI" id="CHEBI:18420"/>
    </ligand>
</feature>
<name>A0AAY4A1J8_9TELE</name>
<dbReference type="Pfam" id="PF06888">
    <property type="entry name" value="Put_Phosphatase"/>
    <property type="match status" value="1"/>
</dbReference>
<comment type="similarity">
    <text evidence="2">Belongs to the HAD-like hydrolase superfamily. PHOSPHO family.</text>
</comment>
<feature type="active site" description="Proton donor" evidence="6">
    <location>
        <position position="39"/>
    </location>
</feature>
<feature type="binding site" evidence="8">
    <location>
        <position position="39"/>
    </location>
    <ligand>
        <name>Mg(2+)</name>
        <dbReference type="ChEBI" id="CHEBI:18420"/>
    </ligand>
</feature>
<evidence type="ECO:0000313" key="10">
    <source>
        <dbReference type="Proteomes" id="UP000694580"/>
    </source>
</evidence>
<organism evidence="9 10">
    <name type="scientific">Denticeps clupeoides</name>
    <name type="common">denticle herring</name>
    <dbReference type="NCBI Taxonomy" id="299321"/>
    <lineage>
        <taxon>Eukaryota</taxon>
        <taxon>Metazoa</taxon>
        <taxon>Chordata</taxon>
        <taxon>Craniata</taxon>
        <taxon>Vertebrata</taxon>
        <taxon>Euteleostomi</taxon>
        <taxon>Actinopterygii</taxon>
        <taxon>Neopterygii</taxon>
        <taxon>Teleostei</taxon>
        <taxon>Clupei</taxon>
        <taxon>Clupeiformes</taxon>
        <taxon>Denticipitoidei</taxon>
        <taxon>Denticipitidae</taxon>
        <taxon>Denticeps</taxon>
    </lineage>
</organism>
<evidence type="ECO:0000256" key="2">
    <source>
        <dbReference type="ARBA" id="ARBA00008541"/>
    </source>
</evidence>
<keyword evidence="3 8" id="KW-0479">Metal-binding</keyword>
<accession>A0AAY4A1J8</accession>
<dbReference type="PANTHER" id="PTHR20889:SF2">
    <property type="entry name" value="PHOSPHOETHANOLAMINE_PHOSPHOCHOLINE PHOSPHATASE"/>
    <property type="match status" value="1"/>
</dbReference>
<evidence type="ECO:0000313" key="9">
    <source>
        <dbReference type="Ensembl" id="ENSDCDP00010002927.1"/>
    </source>
</evidence>
<dbReference type="InterPro" id="IPR036412">
    <property type="entry name" value="HAD-like_sf"/>
</dbReference>
<reference evidence="9" key="2">
    <citation type="submission" date="2025-08" db="UniProtKB">
        <authorList>
            <consortium name="Ensembl"/>
        </authorList>
    </citation>
    <scope>IDENTIFICATION</scope>
</reference>
<gene>
    <name evidence="9" type="primary">PHOSPHO1</name>
</gene>
<dbReference type="NCBIfam" id="TIGR01489">
    <property type="entry name" value="DKMTPPase-SF"/>
    <property type="match status" value="1"/>
</dbReference>
<keyword evidence="5 8" id="KW-0460">Magnesium</keyword>
<keyword evidence="4" id="KW-0378">Hydrolase</keyword>
<dbReference type="InterPro" id="IPR006384">
    <property type="entry name" value="HAD_hydro_PyrdxlP_Pase-like"/>
</dbReference>
<dbReference type="GO" id="GO:0046872">
    <property type="term" value="F:metal ion binding"/>
    <property type="evidence" value="ECO:0007669"/>
    <property type="project" value="UniProtKB-KW"/>
</dbReference>
<feature type="binding site" evidence="8">
    <location>
        <position position="37"/>
    </location>
    <ligand>
        <name>Mg(2+)</name>
        <dbReference type="ChEBI" id="CHEBI:18420"/>
    </ligand>
</feature>
<feature type="binding site" evidence="7">
    <location>
        <position position="128"/>
    </location>
    <ligand>
        <name>substrate</name>
    </ligand>
</feature>
<evidence type="ECO:0000256" key="3">
    <source>
        <dbReference type="ARBA" id="ARBA00022723"/>
    </source>
</evidence>
<feature type="active site" description="Nucleophile" evidence="6">
    <location>
        <position position="37"/>
    </location>
</feature>
<feature type="binding site" evidence="7">
    <location>
        <position position="48"/>
    </location>
    <ligand>
        <name>substrate</name>
    </ligand>
</feature>
<evidence type="ECO:0000256" key="6">
    <source>
        <dbReference type="PIRSR" id="PIRSR031051-1"/>
    </source>
</evidence>
<dbReference type="GO" id="GO:0016791">
    <property type="term" value="F:phosphatase activity"/>
    <property type="evidence" value="ECO:0007669"/>
    <property type="project" value="InterPro"/>
</dbReference>
<evidence type="ECO:0008006" key="11">
    <source>
        <dbReference type="Google" id="ProtNLM"/>
    </source>
</evidence>
<dbReference type="SUPFAM" id="SSF56784">
    <property type="entry name" value="HAD-like"/>
    <property type="match status" value="1"/>
</dbReference>
<dbReference type="PANTHER" id="PTHR20889">
    <property type="entry name" value="PHOSPHATASE, ORPHAN 1, 2"/>
    <property type="match status" value="1"/>
</dbReference>
<dbReference type="Ensembl" id="ENSDCDT00010003042.1">
    <property type="protein sequence ID" value="ENSDCDP00010002927.1"/>
    <property type="gene ID" value="ENSDCDG00010001377.1"/>
</dbReference>
<reference evidence="9 10" key="1">
    <citation type="submission" date="2020-06" db="EMBL/GenBank/DDBJ databases">
        <authorList>
            <consortium name="Wellcome Sanger Institute Data Sharing"/>
        </authorList>
    </citation>
    <scope>NUCLEOTIDE SEQUENCE [LARGE SCALE GENOMIC DNA]</scope>
</reference>
<protein>
    <recommendedName>
        <fullName evidence="11">Phosphatase phospho1</fullName>
    </recommendedName>
</protein>
<dbReference type="InterPro" id="IPR023214">
    <property type="entry name" value="HAD_sf"/>
</dbReference>
<dbReference type="Gene3D" id="3.40.50.1000">
    <property type="entry name" value="HAD superfamily/HAD-like"/>
    <property type="match status" value="1"/>
</dbReference>
<dbReference type="PIRSF" id="PIRSF031051">
    <property type="entry name" value="PyrdxlP_Pase_PHOSPHO2"/>
    <property type="match status" value="1"/>
</dbReference>
<dbReference type="Proteomes" id="UP000694580">
    <property type="component" value="Chromosome 2"/>
</dbReference>
<keyword evidence="10" id="KW-1185">Reference proteome</keyword>
<dbReference type="GeneTree" id="ENSGT00390000007741"/>
<dbReference type="InterPro" id="IPR016965">
    <property type="entry name" value="Pase_PHOSPHO-typ"/>
</dbReference>
<evidence type="ECO:0000256" key="5">
    <source>
        <dbReference type="ARBA" id="ARBA00022842"/>
    </source>
</evidence>
<evidence type="ECO:0000256" key="4">
    <source>
        <dbReference type="ARBA" id="ARBA00022801"/>
    </source>
</evidence>
<reference evidence="9" key="3">
    <citation type="submission" date="2025-09" db="UniProtKB">
        <authorList>
            <consortium name="Ensembl"/>
        </authorList>
    </citation>
    <scope>IDENTIFICATION</scope>
</reference>
<dbReference type="NCBIfam" id="TIGR01488">
    <property type="entry name" value="HAD-SF-IB"/>
    <property type="match status" value="1"/>
</dbReference>
<evidence type="ECO:0000256" key="8">
    <source>
        <dbReference type="PIRSR" id="PIRSR031051-3"/>
    </source>
</evidence>